<dbReference type="EC" id="2.7.13.3" evidence="3"/>
<protein>
    <recommendedName>
        <fullName evidence="3">histidine kinase</fullName>
        <ecNumber evidence="3">2.7.13.3</ecNumber>
    </recommendedName>
</protein>
<evidence type="ECO:0000256" key="9">
    <source>
        <dbReference type="ARBA" id="ARBA00023012"/>
    </source>
</evidence>
<dbReference type="SMART" id="SM00387">
    <property type="entry name" value="HATPase_c"/>
    <property type="match status" value="1"/>
</dbReference>
<dbReference type="GO" id="GO:0005886">
    <property type="term" value="C:plasma membrane"/>
    <property type="evidence" value="ECO:0007669"/>
    <property type="project" value="TreeGrafter"/>
</dbReference>
<evidence type="ECO:0000256" key="6">
    <source>
        <dbReference type="ARBA" id="ARBA00022692"/>
    </source>
</evidence>
<dbReference type="InterPro" id="IPR036890">
    <property type="entry name" value="HATPase_C_sf"/>
</dbReference>
<evidence type="ECO:0000259" key="13">
    <source>
        <dbReference type="PROSITE" id="PS50885"/>
    </source>
</evidence>
<evidence type="ECO:0000256" key="3">
    <source>
        <dbReference type="ARBA" id="ARBA00012438"/>
    </source>
</evidence>
<evidence type="ECO:0000256" key="8">
    <source>
        <dbReference type="ARBA" id="ARBA00022989"/>
    </source>
</evidence>
<dbReference type="CDD" id="cd00075">
    <property type="entry name" value="HATPase"/>
    <property type="match status" value="1"/>
</dbReference>
<organism evidence="14 15">
    <name type="scientific">Roseateles aquatilis</name>
    <dbReference type="NCBI Taxonomy" id="431061"/>
    <lineage>
        <taxon>Bacteria</taxon>
        <taxon>Pseudomonadati</taxon>
        <taxon>Pseudomonadota</taxon>
        <taxon>Betaproteobacteria</taxon>
        <taxon>Burkholderiales</taxon>
        <taxon>Sphaerotilaceae</taxon>
        <taxon>Roseateles</taxon>
    </lineage>
</organism>
<dbReference type="PRINTS" id="PR00344">
    <property type="entry name" value="BCTRLSENSOR"/>
</dbReference>
<dbReference type="PROSITE" id="PS50885">
    <property type="entry name" value="HAMP"/>
    <property type="match status" value="1"/>
</dbReference>
<evidence type="ECO:0000256" key="4">
    <source>
        <dbReference type="ARBA" id="ARBA00022553"/>
    </source>
</evidence>
<dbReference type="Proteomes" id="UP000197468">
    <property type="component" value="Unassembled WGS sequence"/>
</dbReference>
<keyword evidence="5" id="KW-0808">Transferase</keyword>
<keyword evidence="4" id="KW-0597">Phosphoprotein</keyword>
<dbReference type="Gene3D" id="6.10.340.10">
    <property type="match status" value="1"/>
</dbReference>
<evidence type="ECO:0000313" key="14">
    <source>
        <dbReference type="EMBL" id="OWQ84410.1"/>
    </source>
</evidence>
<evidence type="ECO:0000259" key="12">
    <source>
        <dbReference type="PROSITE" id="PS50109"/>
    </source>
</evidence>
<keyword evidence="7 14" id="KW-0418">Kinase</keyword>
<dbReference type="InterPro" id="IPR036097">
    <property type="entry name" value="HisK_dim/P_sf"/>
</dbReference>
<evidence type="ECO:0000256" key="7">
    <source>
        <dbReference type="ARBA" id="ARBA00022777"/>
    </source>
</evidence>
<dbReference type="CDD" id="cd00082">
    <property type="entry name" value="HisKA"/>
    <property type="match status" value="1"/>
</dbReference>
<dbReference type="GO" id="GO:0000155">
    <property type="term" value="F:phosphorelay sensor kinase activity"/>
    <property type="evidence" value="ECO:0007669"/>
    <property type="project" value="InterPro"/>
</dbReference>
<dbReference type="InterPro" id="IPR050428">
    <property type="entry name" value="TCS_sensor_his_kinase"/>
</dbReference>
<dbReference type="InterPro" id="IPR003660">
    <property type="entry name" value="HAMP_dom"/>
</dbReference>
<keyword evidence="15" id="KW-1185">Reference proteome</keyword>
<dbReference type="SUPFAM" id="SSF55874">
    <property type="entry name" value="ATPase domain of HSP90 chaperone/DNA topoisomerase II/histidine kinase"/>
    <property type="match status" value="1"/>
</dbReference>
<evidence type="ECO:0000256" key="2">
    <source>
        <dbReference type="ARBA" id="ARBA00004370"/>
    </source>
</evidence>
<dbReference type="PANTHER" id="PTHR45436">
    <property type="entry name" value="SENSOR HISTIDINE KINASE YKOH"/>
    <property type="match status" value="1"/>
</dbReference>
<keyword evidence="6 11" id="KW-0812">Transmembrane</keyword>
<feature type="transmembrane region" description="Helical" evidence="11">
    <location>
        <begin position="12"/>
        <end position="34"/>
    </location>
</feature>
<dbReference type="RefSeq" id="WP_088387661.1">
    <property type="nucleotide sequence ID" value="NZ_NIOF01000016.1"/>
</dbReference>
<dbReference type="SUPFAM" id="SSF47384">
    <property type="entry name" value="Homodimeric domain of signal transducing histidine kinase"/>
    <property type="match status" value="1"/>
</dbReference>
<evidence type="ECO:0000313" key="15">
    <source>
        <dbReference type="Proteomes" id="UP000197468"/>
    </source>
</evidence>
<dbReference type="SMART" id="SM00304">
    <property type="entry name" value="HAMP"/>
    <property type="match status" value="1"/>
</dbReference>
<evidence type="ECO:0000256" key="5">
    <source>
        <dbReference type="ARBA" id="ARBA00022679"/>
    </source>
</evidence>
<evidence type="ECO:0000256" key="10">
    <source>
        <dbReference type="ARBA" id="ARBA00023136"/>
    </source>
</evidence>
<dbReference type="Pfam" id="PF00512">
    <property type="entry name" value="HisKA"/>
    <property type="match status" value="1"/>
</dbReference>
<proteinExistence type="predicted"/>
<dbReference type="OrthoDB" id="8583694at2"/>
<dbReference type="CDD" id="cd06225">
    <property type="entry name" value="HAMP"/>
    <property type="match status" value="1"/>
</dbReference>
<reference evidence="14 15" key="1">
    <citation type="journal article" date="2008" name="Int. J. Syst. Evol. Microbiol.">
        <title>Description of Roseateles aquatilis sp. nov. and Roseateles terrae sp. nov., in the class Betaproteobacteria, and emended description of the genus Roseateles.</title>
        <authorList>
            <person name="Gomila M."/>
            <person name="Bowien B."/>
            <person name="Falsen E."/>
            <person name="Moore E.R."/>
            <person name="Lalucat J."/>
        </authorList>
    </citation>
    <scope>NUCLEOTIDE SEQUENCE [LARGE SCALE GENOMIC DNA]</scope>
    <source>
        <strain evidence="14 15">CCUG 48205</strain>
    </source>
</reference>
<keyword evidence="10 11" id="KW-0472">Membrane</keyword>
<name>A0A246IW25_9BURK</name>
<gene>
    <name evidence="14" type="ORF">CDN99_24250</name>
</gene>
<sequence length="481" mass="51247">MPTFLSFRRRLALVHVVVIAAVLAVAASLTYLSLVTALRGQLDGALLALAEQEASTLADHPDLPVTVHERADGAAPPSYARLDRLVQIIDARGGVLARSANLGASTLPTDAALLARLAGGEAVFENLSYGEEPTRRVSVPVRAPGRAFAVQVAGSLDDVDHAVDSAGLMFLSMGIVLVVVITLAGALLTGRVFGAIDDVVRQAQRIGDHNLSDRLPHPGSRDEIGRLVDTLNDMLARLERAFEAQRRFTADASHELRSPLSRLRAELEITLRRPRDGVEYVGALQSCLDEVERLTMLVEELLTLARLDSGQESGQQAPVALVQLVEEVVRRAQGTAQRHGVRVRLDVVETAMAPTAGLRAVPPMLALVVSNLVDNAIKYNAAGGMVLVSLGADDDGARITVEDDGPGVPDHERPHLFERFYRGASARGDEVPGTGLGLALCQSIARVLGGCIEVEPSPLGGERFTVRLPTERASAPERPAT</sequence>
<dbReference type="InterPro" id="IPR003594">
    <property type="entry name" value="HATPase_dom"/>
</dbReference>
<dbReference type="SUPFAM" id="SSF158472">
    <property type="entry name" value="HAMP domain-like"/>
    <property type="match status" value="1"/>
</dbReference>
<feature type="domain" description="HAMP" evidence="13">
    <location>
        <begin position="190"/>
        <end position="243"/>
    </location>
</feature>
<feature type="transmembrane region" description="Helical" evidence="11">
    <location>
        <begin position="166"/>
        <end position="188"/>
    </location>
</feature>
<dbReference type="AlphaFoldDB" id="A0A246IW25"/>
<comment type="caution">
    <text evidence="14">The sequence shown here is derived from an EMBL/GenBank/DDBJ whole genome shotgun (WGS) entry which is preliminary data.</text>
</comment>
<comment type="subcellular location">
    <subcellularLocation>
        <location evidence="2">Membrane</location>
    </subcellularLocation>
</comment>
<dbReference type="InterPro" id="IPR005467">
    <property type="entry name" value="His_kinase_dom"/>
</dbReference>
<keyword evidence="8 11" id="KW-1133">Transmembrane helix</keyword>
<evidence type="ECO:0000256" key="1">
    <source>
        <dbReference type="ARBA" id="ARBA00000085"/>
    </source>
</evidence>
<accession>A0A246IW25</accession>
<dbReference type="InterPro" id="IPR003661">
    <property type="entry name" value="HisK_dim/P_dom"/>
</dbReference>
<dbReference type="Pfam" id="PF00672">
    <property type="entry name" value="HAMP"/>
    <property type="match status" value="1"/>
</dbReference>
<dbReference type="Gene3D" id="3.30.565.10">
    <property type="entry name" value="Histidine kinase-like ATPase, C-terminal domain"/>
    <property type="match status" value="1"/>
</dbReference>
<dbReference type="FunFam" id="1.10.287.130:FF:000001">
    <property type="entry name" value="Two-component sensor histidine kinase"/>
    <property type="match status" value="1"/>
</dbReference>
<dbReference type="EMBL" id="NIOF01000016">
    <property type="protein sequence ID" value="OWQ84410.1"/>
    <property type="molecule type" value="Genomic_DNA"/>
</dbReference>
<dbReference type="PROSITE" id="PS50109">
    <property type="entry name" value="HIS_KIN"/>
    <property type="match status" value="1"/>
</dbReference>
<dbReference type="PANTHER" id="PTHR45436:SF5">
    <property type="entry name" value="SENSOR HISTIDINE KINASE TRCS"/>
    <property type="match status" value="1"/>
</dbReference>
<comment type="catalytic activity">
    <reaction evidence="1">
        <text>ATP + protein L-histidine = ADP + protein N-phospho-L-histidine.</text>
        <dbReference type="EC" id="2.7.13.3"/>
    </reaction>
</comment>
<keyword evidence="9" id="KW-0902">Two-component regulatory system</keyword>
<feature type="domain" description="Histidine kinase" evidence="12">
    <location>
        <begin position="251"/>
        <end position="472"/>
    </location>
</feature>
<evidence type="ECO:0000256" key="11">
    <source>
        <dbReference type="SAM" id="Phobius"/>
    </source>
</evidence>
<dbReference type="Pfam" id="PF02518">
    <property type="entry name" value="HATPase_c"/>
    <property type="match status" value="1"/>
</dbReference>
<dbReference type="SMART" id="SM00388">
    <property type="entry name" value="HisKA"/>
    <property type="match status" value="1"/>
</dbReference>
<dbReference type="InterPro" id="IPR004358">
    <property type="entry name" value="Sig_transdc_His_kin-like_C"/>
</dbReference>
<dbReference type="Gene3D" id="1.10.287.130">
    <property type="match status" value="1"/>
</dbReference>